<feature type="transmembrane region" description="Helical" evidence="1">
    <location>
        <begin position="6"/>
        <end position="29"/>
    </location>
</feature>
<sequence length="50" mass="6378">MPQMSPMWWTFLMIMFILSFIMIMSMLYFDYKKKIDFKINLNLTKMNWKW</sequence>
<evidence type="ECO:0000256" key="1">
    <source>
        <dbReference type="SAM" id="Phobius"/>
    </source>
</evidence>
<keyword evidence="2" id="KW-0496">Mitochondrion</keyword>
<keyword evidence="1" id="KW-0472">Membrane</keyword>
<accession>A0A6M4ZYC0</accession>
<keyword evidence="1" id="KW-0812">Transmembrane</keyword>
<reference evidence="2" key="1">
    <citation type="submission" date="2020-04" db="EMBL/GenBank/DDBJ databases">
        <authorList>
            <person name="Chen X."/>
        </authorList>
    </citation>
    <scope>NUCLEOTIDE SEQUENCE</scope>
</reference>
<dbReference type="AlphaFoldDB" id="A0A6M4ZYC0"/>
<protein>
    <submittedName>
        <fullName evidence="2">ATP synthase F0 subunit 8</fullName>
    </submittedName>
</protein>
<keyword evidence="1" id="KW-1133">Transmembrane helix</keyword>
<gene>
    <name evidence="2" type="primary">ATP8</name>
</gene>
<evidence type="ECO:0000313" key="2">
    <source>
        <dbReference type="EMBL" id="QJT42832.1"/>
    </source>
</evidence>
<name>A0A6M4ZYC0_9HEMI</name>
<geneLocation type="mitochondrion" evidence="2"/>
<dbReference type="EMBL" id="MT350235">
    <property type="protein sequence ID" value="QJT42832.1"/>
    <property type="molecule type" value="Genomic_DNA"/>
</dbReference>
<organism evidence="2">
    <name type="scientific">Empoascanara dwalata</name>
    <dbReference type="NCBI Taxonomy" id="2735536"/>
    <lineage>
        <taxon>Eukaryota</taxon>
        <taxon>Metazoa</taxon>
        <taxon>Ecdysozoa</taxon>
        <taxon>Arthropoda</taxon>
        <taxon>Hexapoda</taxon>
        <taxon>Insecta</taxon>
        <taxon>Pterygota</taxon>
        <taxon>Neoptera</taxon>
        <taxon>Paraneoptera</taxon>
        <taxon>Hemiptera</taxon>
        <taxon>Auchenorrhyncha</taxon>
        <taxon>Membracoidea</taxon>
        <taxon>Cicadellidae</taxon>
        <taxon>Typhlocybinae</taxon>
        <taxon>Erythroneurini</taxon>
        <taxon>Empoascanara</taxon>
    </lineage>
</organism>
<proteinExistence type="predicted"/>